<proteinExistence type="predicted"/>
<feature type="domain" description="DUF4031" evidence="1">
    <location>
        <begin position="3"/>
        <end position="76"/>
    </location>
</feature>
<reference evidence="2" key="1">
    <citation type="submission" date="2024-02" db="EMBL/GenBank/DDBJ databases">
        <title>Tomenella chthoni gen. nov. sp. nov., a member of the family Jonesiaceae isolated from bat guano.</title>
        <authorList>
            <person name="Miller S.L."/>
            <person name="King J."/>
            <person name="Sankaranarayanan K."/>
            <person name="Lawson P.A."/>
        </authorList>
    </citation>
    <scope>NUCLEOTIDE SEQUENCE</scope>
    <source>
        <strain evidence="2">BS-20</strain>
    </source>
</reference>
<protein>
    <submittedName>
        <fullName evidence="2">DUF4031 domain-containing protein</fullName>
    </submittedName>
</protein>
<dbReference type="SUPFAM" id="SSF109604">
    <property type="entry name" value="HD-domain/PDEase-like"/>
    <property type="match status" value="1"/>
</dbReference>
<organism evidence="2">
    <name type="scientific">Jonesiaceae bacterium BS-20</name>
    <dbReference type="NCBI Taxonomy" id="3120821"/>
    <lineage>
        <taxon>Bacteria</taxon>
        <taxon>Bacillati</taxon>
        <taxon>Actinomycetota</taxon>
        <taxon>Actinomycetes</taxon>
        <taxon>Micrococcales</taxon>
        <taxon>Jonesiaceae</taxon>
    </lineage>
</organism>
<dbReference type="InterPro" id="IPR025109">
    <property type="entry name" value="DUF4031"/>
</dbReference>
<evidence type="ECO:0000259" key="1">
    <source>
        <dbReference type="Pfam" id="PF13223"/>
    </source>
</evidence>
<dbReference type="PANTHER" id="PTHR21174">
    <property type="match status" value="1"/>
</dbReference>
<dbReference type="EMBL" id="CP146203">
    <property type="protein sequence ID" value="XBH20447.1"/>
    <property type="molecule type" value="Genomic_DNA"/>
</dbReference>
<dbReference type="AlphaFoldDB" id="A0AAU7DTS4"/>
<dbReference type="InterPro" id="IPR009218">
    <property type="entry name" value="HD_phosphohydro"/>
</dbReference>
<sequence>MAIYIDPPLWPAHGTVWSHLVSDTSYAELHVFAARAGFPRRSFDLDHYDVPQSQYELAISHGALPVSTRIVVHQLRGSGLRIKQANREAMRPVVQMQYLHEQWARLHSLLAGGPRNQDLADPATWQGLGDRLLECWSEPHRKYHTVGHLEDVLLALNLLEIRGETIAPVTLLAAWFHDVIYNGDAGTDETASADLAINSLLAMGVSPGLCQQVGDFIVATTPGSTGALVPTPLAHLLDSDLAIFGASPQRYDRYTLAVRTEYAHVPDADFRSGRAKILRSYLDRPVIYRTQCAQDLWEQRARMNLATEIQALEAISDTSVLSLP</sequence>
<dbReference type="Pfam" id="PF13223">
    <property type="entry name" value="DUF4031"/>
    <property type="match status" value="1"/>
</dbReference>
<name>A0AAU7DTS4_9MICO</name>
<evidence type="ECO:0000313" key="2">
    <source>
        <dbReference type="EMBL" id="XBH20447.1"/>
    </source>
</evidence>
<gene>
    <name evidence="2" type="ORF">V5R04_09320</name>
</gene>
<accession>A0AAU7DTS4</accession>
<dbReference type="PANTHER" id="PTHR21174:SF0">
    <property type="entry name" value="HD PHOSPHOHYDROLASE FAMILY PROTEIN-RELATED"/>
    <property type="match status" value="1"/>
</dbReference>